<evidence type="ECO:0000313" key="4">
    <source>
        <dbReference type="EMBL" id="AIE85609.1"/>
    </source>
</evidence>
<gene>
    <name evidence="4" type="ORF">OP10G_2241</name>
</gene>
<dbReference type="EMBL" id="CP007139">
    <property type="protein sequence ID" value="AIE85609.1"/>
    <property type="molecule type" value="Genomic_DNA"/>
</dbReference>
<keyword evidence="2" id="KW-1015">Disulfide bond</keyword>
<protein>
    <submittedName>
        <fullName evidence="4">Immunoglobulin I-set domain protein</fullName>
    </submittedName>
</protein>
<dbReference type="InterPro" id="IPR006558">
    <property type="entry name" value="LamG-like"/>
</dbReference>
<dbReference type="HOGENOM" id="CLU_1183624_0_0_0"/>
<dbReference type="SUPFAM" id="SSF49899">
    <property type="entry name" value="Concanavalin A-like lectins/glucanases"/>
    <property type="match status" value="1"/>
</dbReference>
<reference evidence="4 5" key="1">
    <citation type="journal article" date="2014" name="PLoS ONE">
        <title>The first complete genome sequence of the class fimbriimonadia in the phylum armatimonadetes.</title>
        <authorList>
            <person name="Hu Z.Y."/>
            <person name="Wang Y.Z."/>
            <person name="Im W.T."/>
            <person name="Wang S.Y."/>
            <person name="Zhao G.P."/>
            <person name="Zheng H.J."/>
            <person name="Quan Z.X."/>
        </authorList>
    </citation>
    <scope>NUCLEOTIDE SEQUENCE [LARGE SCALE GENOMIC DNA]</scope>
    <source>
        <strain evidence="4">Gsoil 348</strain>
    </source>
</reference>
<dbReference type="Pfam" id="PF13385">
    <property type="entry name" value="Laminin_G_3"/>
    <property type="match status" value="1"/>
</dbReference>
<dbReference type="Gene3D" id="2.60.120.200">
    <property type="match status" value="1"/>
</dbReference>
<evidence type="ECO:0000256" key="2">
    <source>
        <dbReference type="ARBA" id="ARBA00023157"/>
    </source>
</evidence>
<name>A0A068NVL0_FIMGI</name>
<dbReference type="Proteomes" id="UP000027982">
    <property type="component" value="Chromosome"/>
</dbReference>
<evidence type="ECO:0000259" key="3">
    <source>
        <dbReference type="SMART" id="SM00560"/>
    </source>
</evidence>
<sequence length="234" mass="25764">MVIGGLMAFMLAARQEIVPALWLDLKGNITVAGRPVTPRITPGANRFRGQDGVTYNFSGQHGGVLFDDLPALKLTGSMTVSTWIYPRSYVNDGPGAQILFRGDDRCGYDTYWMVVEGDGTINFAVGNERDQQMKVKAELPLNRWTHITATFDVKTGELAMWFGDERVAYAHTSRRPFANLDPKQAPGVGIGNVQNNLGPHNQPFNGMLADLRLYPAVLTPEEAGFNGRPRVENP</sequence>
<dbReference type="AlphaFoldDB" id="A0A068NVL0"/>
<feature type="domain" description="LamG-like jellyroll fold" evidence="3">
    <location>
        <begin position="76"/>
        <end position="221"/>
    </location>
</feature>
<dbReference type="SMART" id="SM00560">
    <property type="entry name" value="LamGL"/>
    <property type="match status" value="1"/>
</dbReference>
<accession>A0A068NVL0</accession>
<evidence type="ECO:0000256" key="1">
    <source>
        <dbReference type="ARBA" id="ARBA00022729"/>
    </source>
</evidence>
<dbReference type="OrthoDB" id="2479530at2"/>
<organism evidence="4 5">
    <name type="scientific">Fimbriimonas ginsengisoli Gsoil 348</name>
    <dbReference type="NCBI Taxonomy" id="661478"/>
    <lineage>
        <taxon>Bacteria</taxon>
        <taxon>Bacillati</taxon>
        <taxon>Armatimonadota</taxon>
        <taxon>Fimbriimonadia</taxon>
        <taxon>Fimbriimonadales</taxon>
        <taxon>Fimbriimonadaceae</taxon>
        <taxon>Fimbriimonas</taxon>
    </lineage>
</organism>
<evidence type="ECO:0000313" key="5">
    <source>
        <dbReference type="Proteomes" id="UP000027982"/>
    </source>
</evidence>
<dbReference type="KEGG" id="fgi:OP10G_2241"/>
<dbReference type="InterPro" id="IPR013320">
    <property type="entry name" value="ConA-like_dom_sf"/>
</dbReference>
<proteinExistence type="predicted"/>
<keyword evidence="5" id="KW-1185">Reference proteome</keyword>
<keyword evidence="1" id="KW-0732">Signal</keyword>